<sequence>EQKLIFIGNELGPLTRLINTFVCLLYPFSWPHTFVPILPALMLDIVQAPTPYIIGILRSCESYLSGNDDFLSQDNSDILIVDIDHDRIRSIDDYRMNNSH</sequence>
<dbReference type="Pfam" id="PF02141">
    <property type="entry name" value="DENN"/>
    <property type="match status" value="1"/>
</dbReference>
<feature type="non-terminal residue" evidence="2">
    <location>
        <position position="100"/>
    </location>
</feature>
<organism evidence="2 3">
    <name type="scientific">Rotaria magnacalcarata</name>
    <dbReference type="NCBI Taxonomy" id="392030"/>
    <lineage>
        <taxon>Eukaryota</taxon>
        <taxon>Metazoa</taxon>
        <taxon>Spiralia</taxon>
        <taxon>Gnathifera</taxon>
        <taxon>Rotifera</taxon>
        <taxon>Eurotatoria</taxon>
        <taxon>Bdelloidea</taxon>
        <taxon>Philodinida</taxon>
        <taxon>Philodinidae</taxon>
        <taxon>Rotaria</taxon>
    </lineage>
</organism>
<dbReference type="AlphaFoldDB" id="A0A8S2SNM5"/>
<dbReference type="InterPro" id="IPR037516">
    <property type="entry name" value="Tripartite_DENN"/>
</dbReference>
<evidence type="ECO:0000259" key="1">
    <source>
        <dbReference type="PROSITE" id="PS50211"/>
    </source>
</evidence>
<dbReference type="Proteomes" id="UP000681967">
    <property type="component" value="Unassembled WGS sequence"/>
</dbReference>
<feature type="domain" description="UDENN" evidence="1">
    <location>
        <begin position="1"/>
        <end position="100"/>
    </location>
</feature>
<name>A0A8S2SNM5_9BILA</name>
<dbReference type="PANTHER" id="PTHR15288">
    <property type="entry name" value="DENN DOMAIN-CONTAINING PROTEIN 2"/>
    <property type="match status" value="1"/>
</dbReference>
<comment type="caution">
    <text evidence="2">The sequence shown here is derived from an EMBL/GenBank/DDBJ whole genome shotgun (WGS) entry which is preliminary data.</text>
</comment>
<proteinExistence type="predicted"/>
<dbReference type="InterPro" id="IPR043153">
    <property type="entry name" value="DENN_C"/>
</dbReference>
<protein>
    <recommendedName>
        <fullName evidence="1">UDENN domain-containing protein</fullName>
    </recommendedName>
</protein>
<evidence type="ECO:0000313" key="3">
    <source>
        <dbReference type="Proteomes" id="UP000681967"/>
    </source>
</evidence>
<dbReference type="PANTHER" id="PTHR15288:SF0">
    <property type="entry name" value="UDENN DOMAIN-CONTAINING PROTEIN"/>
    <property type="match status" value="1"/>
</dbReference>
<evidence type="ECO:0000313" key="2">
    <source>
        <dbReference type="EMBL" id="CAF4232214.1"/>
    </source>
</evidence>
<dbReference type="Gene3D" id="3.40.50.11500">
    <property type="match status" value="1"/>
</dbReference>
<reference evidence="2" key="1">
    <citation type="submission" date="2021-02" db="EMBL/GenBank/DDBJ databases">
        <authorList>
            <person name="Nowell W R."/>
        </authorList>
    </citation>
    <scope>NUCLEOTIDE SEQUENCE</scope>
</reference>
<dbReference type="PROSITE" id="PS50211">
    <property type="entry name" value="DENN"/>
    <property type="match status" value="1"/>
</dbReference>
<dbReference type="InterPro" id="IPR001194">
    <property type="entry name" value="cDENN_dom"/>
</dbReference>
<gene>
    <name evidence="2" type="ORF">BYL167_LOCUS24826</name>
</gene>
<dbReference type="EMBL" id="CAJOBH010022907">
    <property type="protein sequence ID" value="CAF4232214.1"/>
    <property type="molecule type" value="Genomic_DNA"/>
</dbReference>
<dbReference type="InterPro" id="IPR051942">
    <property type="entry name" value="DENN_domain_containing_2"/>
</dbReference>
<feature type="non-terminal residue" evidence="2">
    <location>
        <position position="1"/>
    </location>
</feature>
<accession>A0A8S2SNM5</accession>